<evidence type="ECO:0000313" key="7">
    <source>
        <dbReference type="Proteomes" id="UP000053989"/>
    </source>
</evidence>
<feature type="region of interest" description="Disordered" evidence="3">
    <location>
        <begin position="343"/>
        <end position="399"/>
    </location>
</feature>
<dbReference type="Pfam" id="PF00617">
    <property type="entry name" value="RasGEF"/>
    <property type="match status" value="1"/>
</dbReference>
<feature type="compositionally biased region" description="Polar residues" evidence="3">
    <location>
        <begin position="226"/>
        <end position="247"/>
    </location>
</feature>
<dbReference type="GO" id="GO:0007265">
    <property type="term" value="P:Ras protein signal transduction"/>
    <property type="evidence" value="ECO:0007669"/>
    <property type="project" value="TreeGrafter"/>
</dbReference>
<evidence type="ECO:0000313" key="6">
    <source>
        <dbReference type="EMBL" id="KIM61810.1"/>
    </source>
</evidence>
<dbReference type="Gene3D" id="1.10.840.10">
    <property type="entry name" value="Ras guanine-nucleotide exchange factors catalytic domain"/>
    <property type="match status" value="1"/>
</dbReference>
<feature type="compositionally biased region" description="Basic and acidic residues" evidence="3">
    <location>
        <begin position="441"/>
        <end position="452"/>
    </location>
</feature>
<reference evidence="7" key="2">
    <citation type="submission" date="2015-01" db="EMBL/GenBank/DDBJ databases">
        <title>Evolutionary Origins and Diversification of the Mycorrhizal Mutualists.</title>
        <authorList>
            <consortium name="DOE Joint Genome Institute"/>
            <consortium name="Mycorrhizal Genomics Consortium"/>
            <person name="Kohler A."/>
            <person name="Kuo A."/>
            <person name="Nagy L.G."/>
            <person name="Floudas D."/>
            <person name="Copeland A."/>
            <person name="Barry K.W."/>
            <person name="Cichocki N."/>
            <person name="Veneault-Fourrey C."/>
            <person name="LaButti K."/>
            <person name="Lindquist E.A."/>
            <person name="Lipzen A."/>
            <person name="Lundell T."/>
            <person name="Morin E."/>
            <person name="Murat C."/>
            <person name="Riley R."/>
            <person name="Ohm R."/>
            <person name="Sun H."/>
            <person name="Tunlid A."/>
            <person name="Henrissat B."/>
            <person name="Grigoriev I.V."/>
            <person name="Hibbett D.S."/>
            <person name="Martin F."/>
        </authorList>
    </citation>
    <scope>NUCLEOTIDE SEQUENCE [LARGE SCALE GENOMIC DNA]</scope>
    <source>
        <strain evidence="7">Foug A</strain>
    </source>
</reference>
<evidence type="ECO:0000259" key="5">
    <source>
        <dbReference type="PROSITE" id="PS50212"/>
    </source>
</evidence>
<sequence length="1579" mass="172669">MTSYDQESLATQVALDPDPVVLPIDQHATPPITASSLSSATSHSSPPHILLPIPTQSTNQSQPAFALSRAFVSTDDDWTSLPAEVLNADISIAPDGSFVETSSGSAARELKRRYDQYLGVGIDVRSPYAITAFVNQHGKQMYRVGQRDATAPAAEAESKVTSAIDASHNRSFKGRSRISVHNILSQNKPKGGATLKPGQAQDASVSGRKLLRRTRSIPDMFGMAASSANAGPSRQPTPTGRTHSHSVTGADMPRHLPVGAGVDVPGSSTTDIFAEAMQWSAGAVPPSPYSGSSTRSSTDGGYIPYPFGPGVAFDTPSRRSPSFILPLPRALREMQSFDSCLTARAGDTVRRPDSPDSFADIPPESPSNLSPTPPMAVSPFGDDSDIPPPDPTLAPLPETSMHSRYSTEVFDVLQTYRGLPLLDRLFPYSAGETTIRMSLRADDSAAPRDDPRFVLWGETQPTSDPDVDNLSLSQGSLTGMSSPAASHKGKSRDIPSLRVSSDDPTSNSSSRRVIIAGTIERWIAQLTSELNYDELLNFFLTYRTYISAVDLCHLLICRFHWSLCGNVSKQDDQVRKIVKVRTFVAIRYWLLTFFVMDFLPNRELRLLLASWLNTLVRDPVLAKHQDGLSIVRKLIKVVKDCKEAHIRRRRGSVSAHKSSSSAPKPRPTHLLGEKFAEAIFKNEDDSDIDLDFVPDDRVSIFLGNGEPSNSYAFGSTAVVSPPRGGAIPSASAALLQQPLQRNILQQSRASISVSAADTLTAQNLPPITSHHGALSRAFVKTIGRLGRWKRVLNSRQTVDTGIAVPANVSAFDLELSATGDLLTVRGGVEQYLKMIEPQAPRTPVHANADLKVLTPQELSTTASPSEETQEGARASETEILLSSSQALRSVTEVTEEEEDTEKTMLASRPVSLADSRISSLSARTHSTESFGSILTSKSKVNSVVAQVQARPPWRFDVVSIDDLELSDTSSNAHESPPGPLGLRRALRKLPLRREFEFVRRSVQSVSSMGIRSRDSIASENSAVSSASLGGGLGTNIQQWQVNAIVDSLSENGEDGGVEGALRRLEGQINPQRRKEKAEKVDGWVRAIQERMAAGDFGDERPRFFDEDEDEDEDYAIDQHETGSVRRSVQLNASAIPGTPSQLTVASVQDDYFGSATPETLRISTPPNEPLDGSGPTSSPKTNDAKPVPEDAVPLEILQSRVGSKQATSYCPPPRGPPLTSPSKILPAPGRKSHRCWILNFRVDVLIHHFAMIDRELFLGVKPEELILDDWMSCQEVDVLDWAQYLKDRARWKAESRCSEKTSALAAVRGRFNLMANFVISELILTHPNERHTLVAKFIRLAIKAYSYSNFHTLAAILAGLRSEWVKKAMHRHWNRVGPWETHIFLKLCQFVTPEDDFKAMYQAIMAMVDAKPIDVRSHASTIISGSTSDSHSKTKSNESVPSACVPFIGVYLSQLYRYGKLPDLIDPTSPHDPVGMDSYSLSFDSPAHPEVFDSLTPLPPSMQLEPLINIHKQRLIAGVIKDLVAGQHLASRVNYAIDKKIFQKCLKIRGLDSDTLHQVYIMYSDPGTGPMRFSGFIPL</sequence>
<proteinExistence type="predicted"/>
<evidence type="ECO:0008006" key="8">
    <source>
        <dbReference type="Google" id="ProtNLM"/>
    </source>
</evidence>
<dbReference type="InterPro" id="IPR023578">
    <property type="entry name" value="Ras_GEF_dom_sf"/>
</dbReference>
<organism evidence="6 7">
    <name type="scientific">Scleroderma citrinum Foug A</name>
    <dbReference type="NCBI Taxonomy" id="1036808"/>
    <lineage>
        <taxon>Eukaryota</taxon>
        <taxon>Fungi</taxon>
        <taxon>Dikarya</taxon>
        <taxon>Basidiomycota</taxon>
        <taxon>Agaricomycotina</taxon>
        <taxon>Agaricomycetes</taxon>
        <taxon>Agaricomycetidae</taxon>
        <taxon>Boletales</taxon>
        <taxon>Sclerodermatineae</taxon>
        <taxon>Sclerodermataceae</taxon>
        <taxon>Scleroderma</taxon>
    </lineage>
</organism>
<feature type="region of interest" description="Disordered" evidence="3">
    <location>
        <begin position="1"/>
        <end position="26"/>
    </location>
</feature>
<dbReference type="EMBL" id="KN822047">
    <property type="protein sequence ID" value="KIM61810.1"/>
    <property type="molecule type" value="Genomic_DNA"/>
</dbReference>
<feature type="region of interest" description="Disordered" evidence="3">
    <location>
        <begin position="854"/>
        <end position="876"/>
    </location>
</feature>
<reference evidence="6 7" key="1">
    <citation type="submission" date="2014-04" db="EMBL/GenBank/DDBJ databases">
        <authorList>
            <consortium name="DOE Joint Genome Institute"/>
            <person name="Kuo A."/>
            <person name="Kohler A."/>
            <person name="Nagy L.G."/>
            <person name="Floudas D."/>
            <person name="Copeland A."/>
            <person name="Barry K.W."/>
            <person name="Cichocki N."/>
            <person name="Veneault-Fourrey C."/>
            <person name="LaButti K."/>
            <person name="Lindquist E.A."/>
            <person name="Lipzen A."/>
            <person name="Lundell T."/>
            <person name="Morin E."/>
            <person name="Murat C."/>
            <person name="Sun H."/>
            <person name="Tunlid A."/>
            <person name="Henrissat B."/>
            <person name="Grigoriev I.V."/>
            <person name="Hibbett D.S."/>
            <person name="Martin F."/>
            <person name="Nordberg H.P."/>
            <person name="Cantor M.N."/>
            <person name="Hua S.X."/>
        </authorList>
    </citation>
    <scope>NUCLEOTIDE SEQUENCE [LARGE SCALE GENOMIC DNA]</scope>
    <source>
        <strain evidence="6 7">Foug A</strain>
    </source>
</reference>
<dbReference type="PANTHER" id="PTHR23113">
    <property type="entry name" value="GUANINE NUCLEOTIDE EXCHANGE FACTOR"/>
    <property type="match status" value="1"/>
</dbReference>
<feature type="domain" description="Ras-GEF" evidence="4">
    <location>
        <begin position="1241"/>
        <end position="1560"/>
    </location>
</feature>
<feature type="region of interest" description="Disordered" evidence="3">
    <location>
        <begin position="186"/>
        <end position="209"/>
    </location>
</feature>
<gene>
    <name evidence="6" type="ORF">SCLCIDRAFT_16028</name>
</gene>
<feature type="region of interest" description="Disordered" evidence="3">
    <location>
        <begin position="441"/>
        <end position="509"/>
    </location>
</feature>
<dbReference type="OrthoDB" id="10254377at2759"/>
<dbReference type="PROSITE" id="PS50009">
    <property type="entry name" value="RASGEF_CAT"/>
    <property type="match status" value="1"/>
</dbReference>
<dbReference type="HOGENOM" id="CLU_000992_0_0_1"/>
<accession>A0A0C3DMC4</accession>
<dbReference type="GO" id="GO:0005085">
    <property type="term" value="F:guanyl-nucleotide exchange factor activity"/>
    <property type="evidence" value="ECO:0007669"/>
    <property type="project" value="UniProtKB-KW"/>
</dbReference>
<dbReference type="SMART" id="SM00147">
    <property type="entry name" value="RasGEF"/>
    <property type="match status" value="1"/>
</dbReference>
<dbReference type="InterPro" id="IPR036964">
    <property type="entry name" value="RASGEF_cat_dom_sf"/>
</dbReference>
<feature type="compositionally biased region" description="Polar residues" evidence="3">
    <location>
        <begin position="856"/>
        <end position="866"/>
    </location>
</feature>
<feature type="compositionally biased region" description="Polar residues" evidence="3">
    <location>
        <begin position="1"/>
        <end position="11"/>
    </location>
</feature>
<dbReference type="InterPro" id="IPR001895">
    <property type="entry name" value="RASGEF_cat_dom"/>
</dbReference>
<name>A0A0C3DMC4_9AGAM</name>
<dbReference type="PROSITE" id="PS50212">
    <property type="entry name" value="RASGEF_NTER"/>
    <property type="match status" value="1"/>
</dbReference>
<dbReference type="Pfam" id="PF00618">
    <property type="entry name" value="RasGEF_N"/>
    <property type="match status" value="1"/>
</dbReference>
<dbReference type="InParanoid" id="A0A0C3DMC4"/>
<dbReference type="GO" id="GO:0005886">
    <property type="term" value="C:plasma membrane"/>
    <property type="evidence" value="ECO:0007669"/>
    <property type="project" value="TreeGrafter"/>
</dbReference>
<dbReference type="Gene3D" id="1.20.870.10">
    <property type="entry name" value="Son of sevenless (SoS) protein Chain: S domain 1"/>
    <property type="match status" value="1"/>
</dbReference>
<feature type="region of interest" description="Disordered" evidence="3">
    <location>
        <begin position="1202"/>
        <end position="1224"/>
    </location>
</feature>
<evidence type="ECO:0000256" key="2">
    <source>
        <dbReference type="PROSITE-ProRule" id="PRU00168"/>
    </source>
</evidence>
<dbReference type="PANTHER" id="PTHR23113:SF363">
    <property type="entry name" value="PROTEIN SON OF SEVENLESS"/>
    <property type="match status" value="1"/>
</dbReference>
<keyword evidence="1 2" id="KW-0344">Guanine-nucleotide releasing factor</keyword>
<feature type="compositionally biased region" description="Low complexity" evidence="3">
    <location>
        <begin position="652"/>
        <end position="663"/>
    </location>
</feature>
<keyword evidence="7" id="KW-1185">Reference proteome</keyword>
<feature type="compositionally biased region" description="Polar residues" evidence="3">
    <location>
        <begin position="470"/>
        <end position="484"/>
    </location>
</feature>
<feature type="region of interest" description="Disordered" evidence="3">
    <location>
        <begin position="223"/>
        <end position="260"/>
    </location>
</feature>
<dbReference type="InterPro" id="IPR008937">
    <property type="entry name" value="Ras-like_GEF"/>
</dbReference>
<dbReference type="InterPro" id="IPR000651">
    <property type="entry name" value="Ras-like_Gua-exchang_fac_N"/>
</dbReference>
<evidence type="ECO:0000256" key="3">
    <source>
        <dbReference type="SAM" id="MobiDB-lite"/>
    </source>
</evidence>
<feature type="region of interest" description="Disordered" evidence="3">
    <location>
        <begin position="1156"/>
        <end position="1187"/>
    </location>
</feature>
<dbReference type="SMART" id="SM00229">
    <property type="entry name" value="RasGEFN"/>
    <property type="match status" value="1"/>
</dbReference>
<evidence type="ECO:0000259" key="4">
    <source>
        <dbReference type="PROSITE" id="PS50009"/>
    </source>
</evidence>
<feature type="region of interest" description="Disordered" evidence="3">
    <location>
        <begin position="648"/>
        <end position="668"/>
    </location>
</feature>
<feature type="compositionally biased region" description="Pro residues" evidence="3">
    <location>
        <begin position="1210"/>
        <end position="1219"/>
    </location>
</feature>
<dbReference type="Proteomes" id="UP000053989">
    <property type="component" value="Unassembled WGS sequence"/>
</dbReference>
<dbReference type="SUPFAM" id="SSF48366">
    <property type="entry name" value="Ras GEF"/>
    <property type="match status" value="1"/>
</dbReference>
<dbReference type="CDD" id="cd06224">
    <property type="entry name" value="REM"/>
    <property type="match status" value="1"/>
</dbReference>
<protein>
    <recommendedName>
        <fullName evidence="8">Ras GEF</fullName>
    </recommendedName>
</protein>
<evidence type="ECO:0000256" key="1">
    <source>
        <dbReference type="ARBA" id="ARBA00022658"/>
    </source>
</evidence>
<feature type="domain" description="N-terminal Ras-GEF" evidence="5">
    <location>
        <begin position="510"/>
        <end position="639"/>
    </location>
</feature>
<dbReference type="STRING" id="1036808.A0A0C3DMC4"/>